<dbReference type="CDD" id="cd00833">
    <property type="entry name" value="PKS"/>
    <property type="match status" value="1"/>
</dbReference>
<dbReference type="EMBL" id="JAPUFD010000007">
    <property type="protein sequence ID" value="MDI1488087.1"/>
    <property type="molecule type" value="Genomic_DNA"/>
</dbReference>
<evidence type="ECO:0000259" key="2">
    <source>
        <dbReference type="PROSITE" id="PS52004"/>
    </source>
</evidence>
<comment type="caution">
    <text evidence="3">The sequence shown here is derived from an EMBL/GenBank/DDBJ whole genome shotgun (WGS) entry which is preliminary data.</text>
</comment>
<dbReference type="GO" id="GO:0044550">
    <property type="term" value="P:secondary metabolite biosynthetic process"/>
    <property type="evidence" value="ECO:0007669"/>
    <property type="project" value="TreeGrafter"/>
</dbReference>
<dbReference type="Gene3D" id="3.40.47.10">
    <property type="match status" value="1"/>
</dbReference>
<keyword evidence="1" id="KW-0808">Transferase</keyword>
<dbReference type="InterPro" id="IPR016039">
    <property type="entry name" value="Thiolase-like"/>
</dbReference>
<dbReference type="InterPro" id="IPR050091">
    <property type="entry name" value="PKS_NRPS_Biosynth_Enz"/>
</dbReference>
<dbReference type="Gene3D" id="3.40.366.10">
    <property type="entry name" value="Malonyl-Coenzyme A Acyl Carrier Protein, domain 2"/>
    <property type="match status" value="1"/>
</dbReference>
<dbReference type="PROSITE" id="PS52004">
    <property type="entry name" value="KS3_2"/>
    <property type="match status" value="1"/>
</dbReference>
<dbReference type="GO" id="GO:0006633">
    <property type="term" value="P:fatty acid biosynthetic process"/>
    <property type="evidence" value="ECO:0007669"/>
    <property type="project" value="TreeGrafter"/>
</dbReference>
<sequence>MAATPPMAPDLGTTVLLFGPQALSFNQESLKALRNALTESEDCQWMLETISELPSRWGALVAELPKLQEIPGEKLLKDLDCWFKTGNIEQASFQIPNILLTPLVVLTQLTQFSRYLSLSLSNASNQAQDLHAAFAQRNVETVGFCTGLLSASVISSSADQAAFRHNGAVALRLAMLIGALVDAQDASDRLHGRSRSFAAAWASPAMAAELAYISVLYDEKRATLTTSEGTAPLLIQQLKQIGVTASEVGLRGRFHCQCHHDDLEAIMKFCDSDASFQLPDTSRLALPIHLSPTGETIAAAGLHHVVFRMILAEQSKWYQTFTSVQASRLEPKDSVVVSFGPDRGVPPSLMRKLGPRLVHAADLDQAAPQLHDSALDPAAAFIHQRDGADNDIAIVGMSCQVAGASDLEEFWKINCEGRSQHIEVPAERFGLETQWREVDPKRKWYGNFIKDHDTFDHKFFKKSPREIVSTDPQQRLMLQCAYQAVEQSGYYHQPSLDKKIGCYLGACAADYEQNVAGYAANAFTATGNLKSFIAGKIRSVARPTGLPTLPPLPSVSS</sequence>
<dbReference type="Proteomes" id="UP001161017">
    <property type="component" value="Unassembled WGS sequence"/>
</dbReference>
<dbReference type="InterPro" id="IPR032088">
    <property type="entry name" value="SAT"/>
</dbReference>
<feature type="domain" description="Ketosynthase family 3 (KS3)" evidence="2">
    <location>
        <begin position="389"/>
        <end position="557"/>
    </location>
</feature>
<evidence type="ECO:0000256" key="1">
    <source>
        <dbReference type="ARBA" id="ARBA00023315"/>
    </source>
</evidence>
<protein>
    <submittedName>
        <fullName evidence="3">Secondary metabolism biosynthetic enzyme</fullName>
    </submittedName>
</protein>
<organism evidence="3 4">
    <name type="scientific">Ramalina farinacea</name>
    <dbReference type="NCBI Taxonomy" id="258253"/>
    <lineage>
        <taxon>Eukaryota</taxon>
        <taxon>Fungi</taxon>
        <taxon>Dikarya</taxon>
        <taxon>Ascomycota</taxon>
        <taxon>Pezizomycotina</taxon>
        <taxon>Lecanoromycetes</taxon>
        <taxon>OSLEUM clade</taxon>
        <taxon>Lecanoromycetidae</taxon>
        <taxon>Lecanorales</taxon>
        <taxon>Lecanorineae</taxon>
        <taxon>Ramalinaceae</taxon>
        <taxon>Ramalina</taxon>
    </lineage>
</organism>
<dbReference type="InterPro" id="IPR020841">
    <property type="entry name" value="PKS_Beta-ketoAc_synthase_dom"/>
</dbReference>
<gene>
    <name evidence="3" type="ORF">OHK93_007361</name>
</gene>
<dbReference type="AlphaFoldDB" id="A0AA43TXJ0"/>
<dbReference type="Pfam" id="PF00109">
    <property type="entry name" value="ketoacyl-synt"/>
    <property type="match status" value="1"/>
</dbReference>
<dbReference type="PANTHER" id="PTHR43775:SF14">
    <property type="entry name" value="ITERATIVE POLYKETIDE SYNTHASE AFOE-RELATED"/>
    <property type="match status" value="1"/>
</dbReference>
<dbReference type="GO" id="GO:0004312">
    <property type="term" value="F:fatty acid synthase activity"/>
    <property type="evidence" value="ECO:0007669"/>
    <property type="project" value="TreeGrafter"/>
</dbReference>
<reference evidence="3" key="1">
    <citation type="journal article" date="2023" name="Genome Biol. Evol.">
        <title>First Whole Genome Sequence and Flow Cytometry Genome Size Data for the Lichen-Forming Fungus Ramalina farinacea (Ascomycota).</title>
        <authorList>
            <person name="Llewellyn T."/>
            <person name="Mian S."/>
            <person name="Hill R."/>
            <person name="Leitch I.J."/>
            <person name="Gaya E."/>
        </authorList>
    </citation>
    <scope>NUCLEOTIDE SEQUENCE</scope>
    <source>
        <strain evidence="3">LIQ254RAFAR</strain>
    </source>
</reference>
<dbReference type="InterPro" id="IPR014030">
    <property type="entry name" value="Ketoacyl_synth_N"/>
</dbReference>
<dbReference type="Pfam" id="PF16073">
    <property type="entry name" value="SAT"/>
    <property type="match status" value="1"/>
</dbReference>
<keyword evidence="4" id="KW-1185">Reference proteome</keyword>
<dbReference type="SUPFAM" id="SSF53901">
    <property type="entry name" value="Thiolase-like"/>
    <property type="match status" value="1"/>
</dbReference>
<dbReference type="InterPro" id="IPR001227">
    <property type="entry name" value="Ac_transferase_dom_sf"/>
</dbReference>
<evidence type="ECO:0000313" key="3">
    <source>
        <dbReference type="EMBL" id="MDI1488087.1"/>
    </source>
</evidence>
<dbReference type="PANTHER" id="PTHR43775">
    <property type="entry name" value="FATTY ACID SYNTHASE"/>
    <property type="match status" value="1"/>
</dbReference>
<evidence type="ECO:0000313" key="4">
    <source>
        <dbReference type="Proteomes" id="UP001161017"/>
    </source>
</evidence>
<dbReference type="SMART" id="SM00825">
    <property type="entry name" value="PKS_KS"/>
    <property type="match status" value="1"/>
</dbReference>
<accession>A0AA43TXJ0</accession>
<proteinExistence type="predicted"/>
<keyword evidence="1" id="KW-0012">Acyltransferase</keyword>
<name>A0AA43TXJ0_9LECA</name>